<gene>
    <name evidence="7" type="ORF">XENOCAPTIV_020308</name>
</gene>
<comment type="caution">
    <text evidence="7">The sequence shown here is derived from an EMBL/GenBank/DDBJ whole genome shotgun (WGS) entry which is preliminary data.</text>
</comment>
<protein>
    <submittedName>
        <fullName evidence="7">Uncharacterized protein</fullName>
    </submittedName>
</protein>
<reference evidence="7 8" key="1">
    <citation type="submission" date="2021-06" db="EMBL/GenBank/DDBJ databases">
        <authorList>
            <person name="Palmer J.M."/>
        </authorList>
    </citation>
    <scope>NUCLEOTIDE SEQUENCE [LARGE SCALE GENOMIC DNA]</scope>
    <source>
        <strain evidence="7 8">XC_2019</strain>
        <tissue evidence="7">Muscle</tissue>
    </source>
</reference>
<dbReference type="EMBL" id="JAHRIN010071593">
    <property type="protein sequence ID" value="MEQ2216682.1"/>
    <property type="molecule type" value="Genomic_DNA"/>
</dbReference>
<proteinExistence type="predicted"/>
<feature type="transmembrane region" description="Helical" evidence="6">
    <location>
        <begin position="118"/>
        <end position="134"/>
    </location>
</feature>
<evidence type="ECO:0000256" key="1">
    <source>
        <dbReference type="ARBA" id="ARBA00022692"/>
    </source>
</evidence>
<dbReference type="InterPro" id="IPR036640">
    <property type="entry name" value="ABC1_TM_sf"/>
</dbReference>
<dbReference type="PANTHER" id="PTHR24223">
    <property type="entry name" value="ATP-BINDING CASSETTE SUB-FAMILY C"/>
    <property type="match status" value="1"/>
</dbReference>
<keyword evidence="8" id="KW-1185">Reference proteome</keyword>
<dbReference type="PANTHER" id="PTHR24223:SF339">
    <property type="entry name" value="ATP-BINDING CASSETTE SUB-FAMILY C MEMBER 6"/>
    <property type="match status" value="1"/>
</dbReference>
<evidence type="ECO:0000256" key="5">
    <source>
        <dbReference type="ARBA" id="ARBA00023136"/>
    </source>
</evidence>
<sequence length="180" mass="20420">QQKALASGAALGSRLPDQAQLFRKLQKEQSSGFFLLRTLARKFGPYFLTGTLCILFHDAFMFAIPQVLRNHLFSHNILMCQTTGIIKAKYKIHVFLIFVLSLLLAFMRDGDAPLWKGYFYATLMFLLSCLQSLFNHQYMYTCFTVGMRVKTAVMGLVYRKVRAEILQTAGQTSGTSSHKS</sequence>
<dbReference type="InterPro" id="IPR050173">
    <property type="entry name" value="ABC_transporter_C-like"/>
</dbReference>
<evidence type="ECO:0000256" key="4">
    <source>
        <dbReference type="ARBA" id="ARBA00022989"/>
    </source>
</evidence>
<name>A0ABV0SAZ2_9TELE</name>
<evidence type="ECO:0000256" key="3">
    <source>
        <dbReference type="ARBA" id="ARBA00022840"/>
    </source>
</evidence>
<feature type="transmembrane region" description="Helical" evidence="6">
    <location>
        <begin position="46"/>
        <end position="68"/>
    </location>
</feature>
<dbReference type="Gene3D" id="1.20.1560.10">
    <property type="entry name" value="ABC transporter type 1, transmembrane domain"/>
    <property type="match status" value="1"/>
</dbReference>
<keyword evidence="3" id="KW-0067">ATP-binding</keyword>
<dbReference type="Proteomes" id="UP001434883">
    <property type="component" value="Unassembled WGS sequence"/>
</dbReference>
<feature type="non-terminal residue" evidence="7">
    <location>
        <position position="1"/>
    </location>
</feature>
<evidence type="ECO:0000256" key="2">
    <source>
        <dbReference type="ARBA" id="ARBA00022741"/>
    </source>
</evidence>
<feature type="transmembrane region" description="Helical" evidence="6">
    <location>
        <begin position="88"/>
        <end position="106"/>
    </location>
</feature>
<keyword evidence="1 6" id="KW-0812">Transmembrane</keyword>
<keyword evidence="2" id="KW-0547">Nucleotide-binding</keyword>
<dbReference type="SUPFAM" id="SSF90123">
    <property type="entry name" value="ABC transporter transmembrane region"/>
    <property type="match status" value="1"/>
</dbReference>
<evidence type="ECO:0000313" key="8">
    <source>
        <dbReference type="Proteomes" id="UP001434883"/>
    </source>
</evidence>
<keyword evidence="4 6" id="KW-1133">Transmembrane helix</keyword>
<keyword evidence="5 6" id="KW-0472">Membrane</keyword>
<evidence type="ECO:0000313" key="7">
    <source>
        <dbReference type="EMBL" id="MEQ2216682.1"/>
    </source>
</evidence>
<organism evidence="7 8">
    <name type="scientific">Xenoophorus captivus</name>
    <dbReference type="NCBI Taxonomy" id="1517983"/>
    <lineage>
        <taxon>Eukaryota</taxon>
        <taxon>Metazoa</taxon>
        <taxon>Chordata</taxon>
        <taxon>Craniata</taxon>
        <taxon>Vertebrata</taxon>
        <taxon>Euteleostomi</taxon>
        <taxon>Actinopterygii</taxon>
        <taxon>Neopterygii</taxon>
        <taxon>Teleostei</taxon>
        <taxon>Neoteleostei</taxon>
        <taxon>Acanthomorphata</taxon>
        <taxon>Ovalentaria</taxon>
        <taxon>Atherinomorphae</taxon>
        <taxon>Cyprinodontiformes</taxon>
        <taxon>Goodeidae</taxon>
        <taxon>Xenoophorus</taxon>
    </lineage>
</organism>
<accession>A0ABV0SAZ2</accession>
<evidence type="ECO:0000256" key="6">
    <source>
        <dbReference type="SAM" id="Phobius"/>
    </source>
</evidence>